<proteinExistence type="predicted"/>
<organism evidence="1 2">
    <name type="scientific">Coemansia reversa (strain ATCC 12441 / NRRL 1564)</name>
    <dbReference type="NCBI Taxonomy" id="763665"/>
    <lineage>
        <taxon>Eukaryota</taxon>
        <taxon>Fungi</taxon>
        <taxon>Fungi incertae sedis</taxon>
        <taxon>Zoopagomycota</taxon>
        <taxon>Kickxellomycotina</taxon>
        <taxon>Kickxellomycetes</taxon>
        <taxon>Kickxellales</taxon>
        <taxon>Kickxellaceae</taxon>
        <taxon>Coemansia</taxon>
    </lineage>
</organism>
<reference evidence="1 2" key="1">
    <citation type="journal article" date="2015" name="Genome Biol. Evol.">
        <title>Phylogenomic analyses indicate that early fungi evolved digesting cell walls of algal ancestors of land plants.</title>
        <authorList>
            <person name="Chang Y."/>
            <person name="Wang S."/>
            <person name="Sekimoto S."/>
            <person name="Aerts A.L."/>
            <person name="Choi C."/>
            <person name="Clum A."/>
            <person name="LaButti K.M."/>
            <person name="Lindquist E.A."/>
            <person name="Yee Ngan C."/>
            <person name="Ohm R.A."/>
            <person name="Salamov A.A."/>
            <person name="Grigoriev I.V."/>
            <person name="Spatafora J.W."/>
            <person name="Berbee M.L."/>
        </authorList>
    </citation>
    <scope>NUCLEOTIDE SEQUENCE [LARGE SCALE GENOMIC DNA]</scope>
    <source>
        <strain evidence="1 2">NRRL 1564</strain>
    </source>
</reference>
<keyword evidence="2" id="KW-1185">Reference proteome</keyword>
<dbReference type="EMBL" id="KZ303514">
    <property type="protein sequence ID" value="PIA14683.1"/>
    <property type="molecule type" value="Genomic_DNA"/>
</dbReference>
<sequence length="151" mass="16661">MAKETRETPTQLVDGPIQYRLDVANAKSDNTIRTWANRTNQSIAARLCVWIKYSAKLPFAMIRRSCDQAFEILASNSAMVFLPNAPMIWPFENDSSMALADIQALCIPSSSRMTLKERGNIGAGSKELTRVSTILCGAVLLVIKLRNTVGL</sequence>
<protein>
    <submittedName>
        <fullName evidence="1">Uncharacterized protein</fullName>
    </submittedName>
</protein>
<dbReference type="Proteomes" id="UP000242474">
    <property type="component" value="Unassembled WGS sequence"/>
</dbReference>
<evidence type="ECO:0000313" key="1">
    <source>
        <dbReference type="EMBL" id="PIA14683.1"/>
    </source>
</evidence>
<dbReference type="AlphaFoldDB" id="A0A2G5B6K8"/>
<accession>A0A2G5B6K8</accession>
<gene>
    <name evidence="1" type="ORF">COEREDRAFT_82568</name>
</gene>
<name>A0A2G5B6K8_COERN</name>
<evidence type="ECO:0000313" key="2">
    <source>
        <dbReference type="Proteomes" id="UP000242474"/>
    </source>
</evidence>